<organism evidence="1 2">
    <name type="scientific">Araneus ventricosus</name>
    <name type="common">Orbweaver spider</name>
    <name type="synonym">Epeira ventricosa</name>
    <dbReference type="NCBI Taxonomy" id="182803"/>
    <lineage>
        <taxon>Eukaryota</taxon>
        <taxon>Metazoa</taxon>
        <taxon>Ecdysozoa</taxon>
        <taxon>Arthropoda</taxon>
        <taxon>Chelicerata</taxon>
        <taxon>Arachnida</taxon>
        <taxon>Araneae</taxon>
        <taxon>Araneomorphae</taxon>
        <taxon>Entelegynae</taxon>
        <taxon>Araneoidea</taxon>
        <taxon>Araneidae</taxon>
        <taxon>Araneus</taxon>
    </lineage>
</organism>
<gene>
    <name evidence="1" type="ORF">AVEN_214414_1</name>
</gene>
<evidence type="ECO:0000313" key="1">
    <source>
        <dbReference type="EMBL" id="GBN25597.1"/>
    </source>
</evidence>
<sequence length="77" mass="8449">MRGGAFVRVRDAALSLYSALVLEDLPVNQGGANTTRAIDDQMCKEITYTPTTTGTKRYKCCKYGHISSISKDEETCP</sequence>
<dbReference type="EMBL" id="BGPR01204081">
    <property type="protein sequence ID" value="GBN25597.1"/>
    <property type="molecule type" value="Genomic_DNA"/>
</dbReference>
<proteinExistence type="predicted"/>
<dbReference type="AlphaFoldDB" id="A0A4Y2MIL1"/>
<keyword evidence="2" id="KW-1185">Reference proteome</keyword>
<accession>A0A4Y2MIL1</accession>
<dbReference type="Proteomes" id="UP000499080">
    <property type="component" value="Unassembled WGS sequence"/>
</dbReference>
<comment type="caution">
    <text evidence="1">The sequence shown here is derived from an EMBL/GenBank/DDBJ whole genome shotgun (WGS) entry which is preliminary data.</text>
</comment>
<reference evidence="1 2" key="1">
    <citation type="journal article" date="2019" name="Sci. Rep.">
        <title>Orb-weaving spider Araneus ventricosus genome elucidates the spidroin gene catalogue.</title>
        <authorList>
            <person name="Kono N."/>
            <person name="Nakamura H."/>
            <person name="Ohtoshi R."/>
            <person name="Moran D.A.P."/>
            <person name="Shinohara A."/>
            <person name="Yoshida Y."/>
            <person name="Fujiwara M."/>
            <person name="Mori M."/>
            <person name="Tomita M."/>
            <person name="Arakawa K."/>
        </authorList>
    </citation>
    <scope>NUCLEOTIDE SEQUENCE [LARGE SCALE GENOMIC DNA]</scope>
</reference>
<protein>
    <submittedName>
        <fullName evidence="1">Uncharacterized protein</fullName>
    </submittedName>
</protein>
<evidence type="ECO:0000313" key="2">
    <source>
        <dbReference type="Proteomes" id="UP000499080"/>
    </source>
</evidence>
<name>A0A4Y2MIL1_ARAVE</name>